<organism evidence="1 2">
    <name type="scientific">Kribbella pittospori</name>
    <dbReference type="NCBI Taxonomy" id="722689"/>
    <lineage>
        <taxon>Bacteria</taxon>
        <taxon>Bacillati</taxon>
        <taxon>Actinomycetota</taxon>
        <taxon>Actinomycetes</taxon>
        <taxon>Propionibacteriales</taxon>
        <taxon>Kribbellaceae</taxon>
        <taxon>Kribbella</taxon>
    </lineage>
</organism>
<comment type="caution">
    <text evidence="1">The sequence shown here is derived from an EMBL/GenBank/DDBJ whole genome shotgun (WGS) entry which is preliminary data.</text>
</comment>
<accession>A0A4R0JK29</accession>
<dbReference type="InterPro" id="IPR023296">
    <property type="entry name" value="Glyco_hydro_beta-prop_sf"/>
</dbReference>
<name>A0A4R0JK29_9ACTN</name>
<dbReference type="Proteomes" id="UP000291144">
    <property type="component" value="Unassembled WGS sequence"/>
</dbReference>
<proteinExistence type="predicted"/>
<protein>
    <submittedName>
        <fullName evidence="1">Uncharacterized protein</fullName>
    </submittedName>
</protein>
<dbReference type="AlphaFoldDB" id="A0A4R0JK29"/>
<keyword evidence="2" id="KW-1185">Reference proteome</keyword>
<dbReference type="EMBL" id="SJKB01000032">
    <property type="protein sequence ID" value="TCC46969.1"/>
    <property type="molecule type" value="Genomic_DNA"/>
</dbReference>
<dbReference type="OrthoDB" id="9758923at2"/>
<evidence type="ECO:0000313" key="1">
    <source>
        <dbReference type="EMBL" id="TCC46969.1"/>
    </source>
</evidence>
<dbReference type="RefSeq" id="WP_131366917.1">
    <property type="nucleotide sequence ID" value="NZ_SJKB01000032.1"/>
</dbReference>
<reference evidence="1 2" key="1">
    <citation type="submission" date="2019-02" db="EMBL/GenBank/DDBJ databases">
        <title>Kribbella capetownensis sp. nov. and Kribbella speibonae sp. nov., isolated from soil.</title>
        <authorList>
            <person name="Curtis S.M."/>
            <person name="Norton I."/>
            <person name="Everest G.J."/>
            <person name="Meyers P.R."/>
        </authorList>
    </citation>
    <scope>NUCLEOTIDE SEQUENCE [LARGE SCALE GENOMIC DNA]</scope>
    <source>
        <strain evidence="1 2">NRRL B-24813</strain>
    </source>
</reference>
<dbReference type="Gene3D" id="2.115.10.20">
    <property type="entry name" value="Glycosyl hydrolase domain, family 43"/>
    <property type="match status" value="1"/>
</dbReference>
<sequence>MYGYLYVHFKRESVDGEQIYFALSDGNDPLHFDDLNDGKPVLYSTSGECGVRDPHIVRSPEGDRFYLVATDLRLAAGLD</sequence>
<evidence type="ECO:0000313" key="2">
    <source>
        <dbReference type="Proteomes" id="UP000291144"/>
    </source>
</evidence>
<gene>
    <name evidence="1" type="ORF">E0H73_43690</name>
</gene>